<sequence length="494" mass="56364">MTTIEWLNNSDEYIETYPTATTFQYINEDTCTSTTTTTTADNFGSGSGDDTAEHAETILNYFQQLYYTQKGIDLEIFVNGKSVAKVHRIIIAAFLRILDPIIDENNVSSLFKLDIPNTIGVSIDDLREIINFLYTGKIFIKNKSILKSLEELGCNHILPLLYNVLEDDGDEDICETLHGIEVKCHRYCIAAFSKIVEDSLQEVENTQIIYLEITELESASIKAVNQLVTFIYSNTIPTNTSDFVKLKETALIFGVERLVKKLPKTPQASTSAPTQIKTYEEEYYEESTSYFDDQDSNSTSEAAPTSNPNLTDEKEYVNIYNQYVEGPMTAACSSAYDPSVEYLNATKSVKTTVSKILRYKCPLCSFASTNRGTIRKHLRCIHTHETPYSCPQCFMTFKIQSNLARHLRSHSQIKPYKCKSCGSEYADKKNMDAHIFREHLKREPFRCPHNCAKAKFYREDSWRRHCQKFHSILPQISFPSDLSEDGNSQNCEQF</sequence>
<dbReference type="Proteomes" id="UP000887579">
    <property type="component" value="Unplaced"/>
</dbReference>
<protein>
    <submittedName>
        <fullName evidence="2">Uncharacterized protein</fullName>
    </submittedName>
</protein>
<name>A0AC34FAV7_9BILA</name>
<reference evidence="2" key="1">
    <citation type="submission" date="2022-11" db="UniProtKB">
        <authorList>
            <consortium name="WormBaseParasite"/>
        </authorList>
    </citation>
    <scope>IDENTIFICATION</scope>
</reference>
<organism evidence="1 2">
    <name type="scientific">Panagrolaimus sp. ES5</name>
    <dbReference type="NCBI Taxonomy" id="591445"/>
    <lineage>
        <taxon>Eukaryota</taxon>
        <taxon>Metazoa</taxon>
        <taxon>Ecdysozoa</taxon>
        <taxon>Nematoda</taxon>
        <taxon>Chromadorea</taxon>
        <taxon>Rhabditida</taxon>
        <taxon>Tylenchina</taxon>
        <taxon>Panagrolaimomorpha</taxon>
        <taxon>Panagrolaimoidea</taxon>
        <taxon>Panagrolaimidae</taxon>
        <taxon>Panagrolaimus</taxon>
    </lineage>
</organism>
<proteinExistence type="predicted"/>
<evidence type="ECO:0000313" key="1">
    <source>
        <dbReference type="Proteomes" id="UP000887579"/>
    </source>
</evidence>
<dbReference type="WBParaSite" id="ES5_v2.g14362.t1">
    <property type="protein sequence ID" value="ES5_v2.g14362.t1"/>
    <property type="gene ID" value="ES5_v2.g14362"/>
</dbReference>
<accession>A0AC34FAV7</accession>
<evidence type="ECO:0000313" key="2">
    <source>
        <dbReference type="WBParaSite" id="ES5_v2.g14362.t1"/>
    </source>
</evidence>